<dbReference type="PANTHER" id="PTHR30622:SF4">
    <property type="entry name" value="UNDECAPRENYL-DIPHOSPHATASE"/>
    <property type="match status" value="1"/>
</dbReference>
<evidence type="ECO:0000256" key="1">
    <source>
        <dbReference type="ARBA" id="ARBA00004651"/>
    </source>
</evidence>
<evidence type="ECO:0000256" key="8">
    <source>
        <dbReference type="ARBA" id="ARBA00022989"/>
    </source>
</evidence>
<keyword evidence="5" id="KW-1003">Cell membrane</keyword>
<feature type="transmembrane region" description="Helical" evidence="12">
    <location>
        <begin position="103"/>
        <end position="119"/>
    </location>
</feature>
<keyword evidence="7 13" id="KW-0378">Hydrolase</keyword>
<keyword evidence="6 12" id="KW-0812">Transmembrane</keyword>
<evidence type="ECO:0000256" key="2">
    <source>
        <dbReference type="ARBA" id="ARBA00010621"/>
    </source>
</evidence>
<feature type="transmembrane region" description="Helical" evidence="12">
    <location>
        <begin position="174"/>
        <end position="193"/>
    </location>
</feature>
<dbReference type="EC" id="3.6.1.27" evidence="3"/>
<evidence type="ECO:0000256" key="12">
    <source>
        <dbReference type="SAM" id="Phobius"/>
    </source>
</evidence>
<protein>
    <recommendedName>
        <fullName evidence="4">Undecaprenyl-diphosphatase</fullName>
        <ecNumber evidence="3">3.6.1.27</ecNumber>
    </recommendedName>
    <alternativeName>
        <fullName evidence="10">Undecaprenyl pyrophosphate phosphatase</fullName>
    </alternativeName>
</protein>
<dbReference type="Pfam" id="PF02673">
    <property type="entry name" value="BacA"/>
    <property type="match status" value="1"/>
</dbReference>
<evidence type="ECO:0000256" key="6">
    <source>
        <dbReference type="ARBA" id="ARBA00022692"/>
    </source>
</evidence>
<organism evidence="13">
    <name type="scientific">hydrothermal vent metagenome</name>
    <dbReference type="NCBI Taxonomy" id="652676"/>
    <lineage>
        <taxon>unclassified sequences</taxon>
        <taxon>metagenomes</taxon>
        <taxon>ecological metagenomes</taxon>
    </lineage>
</organism>
<accession>A0A3B1CWA0</accession>
<dbReference type="InterPro" id="IPR003824">
    <property type="entry name" value="UppP"/>
</dbReference>
<feature type="transmembrane region" description="Helical" evidence="12">
    <location>
        <begin position="41"/>
        <end position="61"/>
    </location>
</feature>
<evidence type="ECO:0000313" key="13">
    <source>
        <dbReference type="EMBL" id="VAX28154.1"/>
    </source>
</evidence>
<proteinExistence type="inferred from homology"/>
<name>A0A3B1CWA0_9ZZZZ</name>
<evidence type="ECO:0000256" key="11">
    <source>
        <dbReference type="ARBA" id="ARBA00047594"/>
    </source>
</evidence>
<sequence>MIEAIILGIVQGLTEFIPVSSTAHLILIPQFFGWHGGLDTLSYDIALHGGTLLALLVYFRKQWLSLLTVERPLLLKIILATIPAGVAGILFKDAVATTLRNSYVIAASLVVVGIVMLMAERNKGQRSFSSITTKDALSIGVAQALALIPGVSRSGITISAGLFGGIEREASARFSFLLSMPVIAGATVLEGIHVLKNPVSYDLSLFAAGFIASAVTGFITIKSLLWFFRRFSLRTFVYYRFALAAIIVISYLI</sequence>
<dbReference type="EMBL" id="UOGI01000018">
    <property type="protein sequence ID" value="VAX28154.1"/>
    <property type="molecule type" value="Genomic_DNA"/>
</dbReference>
<keyword evidence="8 12" id="KW-1133">Transmembrane helix</keyword>
<comment type="catalytic activity">
    <reaction evidence="11">
        <text>di-trans,octa-cis-undecaprenyl diphosphate + H2O = di-trans,octa-cis-undecaprenyl phosphate + phosphate + H(+)</text>
        <dbReference type="Rhea" id="RHEA:28094"/>
        <dbReference type="ChEBI" id="CHEBI:15377"/>
        <dbReference type="ChEBI" id="CHEBI:15378"/>
        <dbReference type="ChEBI" id="CHEBI:43474"/>
        <dbReference type="ChEBI" id="CHEBI:58405"/>
        <dbReference type="ChEBI" id="CHEBI:60392"/>
        <dbReference type="EC" id="3.6.1.27"/>
    </reaction>
</comment>
<reference evidence="13" key="1">
    <citation type="submission" date="2018-06" db="EMBL/GenBank/DDBJ databases">
        <authorList>
            <person name="Zhirakovskaya E."/>
        </authorList>
    </citation>
    <scope>NUCLEOTIDE SEQUENCE</scope>
</reference>
<evidence type="ECO:0000256" key="3">
    <source>
        <dbReference type="ARBA" id="ARBA00012374"/>
    </source>
</evidence>
<dbReference type="GO" id="GO:0005886">
    <property type="term" value="C:plasma membrane"/>
    <property type="evidence" value="ECO:0007669"/>
    <property type="project" value="UniProtKB-SubCell"/>
</dbReference>
<feature type="transmembrane region" description="Helical" evidence="12">
    <location>
        <begin position="205"/>
        <end position="228"/>
    </location>
</feature>
<evidence type="ECO:0000256" key="7">
    <source>
        <dbReference type="ARBA" id="ARBA00022801"/>
    </source>
</evidence>
<feature type="transmembrane region" description="Helical" evidence="12">
    <location>
        <begin position="235"/>
        <end position="252"/>
    </location>
</feature>
<comment type="similarity">
    <text evidence="2">Belongs to the UppP family.</text>
</comment>
<gene>
    <name evidence="13" type="ORF">MNBD_NITROSPIRAE03-583</name>
</gene>
<evidence type="ECO:0000256" key="10">
    <source>
        <dbReference type="ARBA" id="ARBA00032707"/>
    </source>
</evidence>
<dbReference type="PANTHER" id="PTHR30622">
    <property type="entry name" value="UNDECAPRENYL-DIPHOSPHATASE"/>
    <property type="match status" value="1"/>
</dbReference>
<evidence type="ECO:0000256" key="4">
    <source>
        <dbReference type="ARBA" id="ARBA00021581"/>
    </source>
</evidence>
<comment type="subcellular location">
    <subcellularLocation>
        <location evidence="1">Cell membrane</location>
        <topology evidence="1">Multi-pass membrane protein</topology>
    </subcellularLocation>
</comment>
<keyword evidence="9 12" id="KW-0472">Membrane</keyword>
<evidence type="ECO:0000256" key="5">
    <source>
        <dbReference type="ARBA" id="ARBA00022475"/>
    </source>
</evidence>
<dbReference type="AlphaFoldDB" id="A0A3B1CWA0"/>
<feature type="transmembrane region" description="Helical" evidence="12">
    <location>
        <begin position="73"/>
        <end position="91"/>
    </location>
</feature>
<dbReference type="GO" id="GO:0050380">
    <property type="term" value="F:undecaprenyl-diphosphatase activity"/>
    <property type="evidence" value="ECO:0007669"/>
    <property type="project" value="UniProtKB-EC"/>
</dbReference>
<dbReference type="HAMAP" id="MF_01006">
    <property type="entry name" value="Undec_diphosphatase"/>
    <property type="match status" value="1"/>
</dbReference>
<evidence type="ECO:0000256" key="9">
    <source>
        <dbReference type="ARBA" id="ARBA00023136"/>
    </source>
</evidence>